<comment type="caution">
    <text evidence="1">The sequence shown here is derived from an EMBL/GenBank/DDBJ whole genome shotgun (WGS) entry which is preliminary data.</text>
</comment>
<evidence type="ECO:0000313" key="1">
    <source>
        <dbReference type="EMBL" id="KAE9610108.1"/>
    </source>
</evidence>
<name>A0A6A4Q881_LUPAL</name>
<accession>A0A6A4Q881</accession>
<proteinExistence type="predicted"/>
<protein>
    <submittedName>
        <fullName evidence="1">Uncharacterized protein</fullName>
    </submittedName>
</protein>
<dbReference type="EMBL" id="WOCE01000007">
    <property type="protein sequence ID" value="KAE9610108.1"/>
    <property type="molecule type" value="Genomic_DNA"/>
</dbReference>
<dbReference type="AlphaFoldDB" id="A0A6A4Q881"/>
<gene>
    <name evidence="1" type="ORF">Lalb_Chr07g0183091</name>
</gene>
<dbReference type="Proteomes" id="UP000447434">
    <property type="component" value="Chromosome 7"/>
</dbReference>
<dbReference type="PANTHER" id="PTHR33116">
    <property type="entry name" value="REVERSE TRANSCRIPTASE ZINC-BINDING DOMAIN-CONTAINING PROTEIN-RELATED-RELATED"/>
    <property type="match status" value="1"/>
</dbReference>
<reference evidence="2" key="1">
    <citation type="journal article" date="2020" name="Nat. Commun.">
        <title>Genome sequence of the cluster root forming white lupin.</title>
        <authorList>
            <person name="Hufnagel B."/>
            <person name="Marques A."/>
            <person name="Soriano A."/>
            <person name="Marques L."/>
            <person name="Divol F."/>
            <person name="Doumas P."/>
            <person name="Sallet E."/>
            <person name="Mancinotti D."/>
            <person name="Carrere S."/>
            <person name="Marande W."/>
            <person name="Arribat S."/>
            <person name="Keller J."/>
            <person name="Huneau C."/>
            <person name="Blein T."/>
            <person name="Aime D."/>
            <person name="Laguerre M."/>
            <person name="Taylor J."/>
            <person name="Schubert V."/>
            <person name="Nelson M."/>
            <person name="Geu-Flores F."/>
            <person name="Crespi M."/>
            <person name="Gallardo-Guerrero K."/>
            <person name="Delaux P.-M."/>
            <person name="Salse J."/>
            <person name="Berges H."/>
            <person name="Guyot R."/>
            <person name="Gouzy J."/>
            <person name="Peret B."/>
        </authorList>
    </citation>
    <scope>NUCLEOTIDE SEQUENCE [LARGE SCALE GENOMIC DNA]</scope>
    <source>
        <strain evidence="2">cv. Amiga</strain>
    </source>
</reference>
<dbReference type="OrthoDB" id="1937528at2759"/>
<keyword evidence="2" id="KW-1185">Reference proteome</keyword>
<sequence>MKSILQLFEKCSGLKINFNKCNLLDVNIMEDHIIRCADFLQCKISSKSFTYLGIPVGVSHKRKSTWSNLIDKIQSRLAFWDSNQISFGGQVILTNVVLSALPVYYLSFYKAPISVVRSTQKIQSRFLWGGDSNSNKINWVKWEKVCQSKKEGGLGIKDLKIFNHALLDKWKWRLLKERDNLWCKVLVSKYGHSLGLSHEIVSRSSFAKHSSWVRDLDLVCHKELVKDHWFWGGLVRRVGDGSNTRFWHDTWPGSSNLTCRYRRLFSISVTPNDNICSFGSWTRDLWEWNFTWRRQLFS</sequence>
<organism evidence="1 2">
    <name type="scientific">Lupinus albus</name>
    <name type="common">White lupine</name>
    <name type="synonym">Lupinus termis</name>
    <dbReference type="NCBI Taxonomy" id="3870"/>
    <lineage>
        <taxon>Eukaryota</taxon>
        <taxon>Viridiplantae</taxon>
        <taxon>Streptophyta</taxon>
        <taxon>Embryophyta</taxon>
        <taxon>Tracheophyta</taxon>
        <taxon>Spermatophyta</taxon>
        <taxon>Magnoliopsida</taxon>
        <taxon>eudicotyledons</taxon>
        <taxon>Gunneridae</taxon>
        <taxon>Pentapetalae</taxon>
        <taxon>rosids</taxon>
        <taxon>fabids</taxon>
        <taxon>Fabales</taxon>
        <taxon>Fabaceae</taxon>
        <taxon>Papilionoideae</taxon>
        <taxon>50 kb inversion clade</taxon>
        <taxon>genistoids sensu lato</taxon>
        <taxon>core genistoids</taxon>
        <taxon>Genisteae</taxon>
        <taxon>Lupinus</taxon>
    </lineage>
</organism>
<dbReference type="PANTHER" id="PTHR33116:SF78">
    <property type="entry name" value="OS12G0587133 PROTEIN"/>
    <property type="match status" value="1"/>
</dbReference>
<evidence type="ECO:0000313" key="2">
    <source>
        <dbReference type="Proteomes" id="UP000447434"/>
    </source>
</evidence>